<keyword evidence="2" id="KW-1185">Reference proteome</keyword>
<proteinExistence type="predicted"/>
<dbReference type="RefSeq" id="WP_326507131.1">
    <property type="nucleotide sequence ID" value="NZ_JAWIIV010000011.1"/>
</dbReference>
<accession>A0ABU6J9T1</accession>
<sequence>METDLQLQLAQAIRARDTAANLLAHATASGSEILLAYELQLRSMQRDVDRLEQALGLEKGDPVDITSTQQMMEKKRLLYRVA</sequence>
<evidence type="ECO:0000313" key="2">
    <source>
        <dbReference type="Proteomes" id="UP001352263"/>
    </source>
</evidence>
<name>A0ABU6J9T1_9BURK</name>
<dbReference type="Proteomes" id="UP001352263">
    <property type="component" value="Unassembled WGS sequence"/>
</dbReference>
<comment type="caution">
    <text evidence="1">The sequence shown here is derived from an EMBL/GenBank/DDBJ whole genome shotgun (WGS) entry which is preliminary data.</text>
</comment>
<organism evidence="1 2">
    <name type="scientific">Noviherbaspirillum album</name>
    <dbReference type="NCBI Taxonomy" id="3080276"/>
    <lineage>
        <taxon>Bacteria</taxon>
        <taxon>Pseudomonadati</taxon>
        <taxon>Pseudomonadota</taxon>
        <taxon>Betaproteobacteria</taxon>
        <taxon>Burkholderiales</taxon>
        <taxon>Oxalobacteraceae</taxon>
        <taxon>Noviherbaspirillum</taxon>
    </lineage>
</organism>
<evidence type="ECO:0000313" key="1">
    <source>
        <dbReference type="EMBL" id="MEC4720412.1"/>
    </source>
</evidence>
<protein>
    <submittedName>
        <fullName evidence="1">Uncharacterized protein</fullName>
    </submittedName>
</protein>
<dbReference type="EMBL" id="JAWIIV010000011">
    <property type="protein sequence ID" value="MEC4720412.1"/>
    <property type="molecule type" value="Genomic_DNA"/>
</dbReference>
<reference evidence="1 2" key="1">
    <citation type="submission" date="2023-10" db="EMBL/GenBank/DDBJ databases">
        <title>Noviherbaspirillum sp. CPCC 100848 genome assembly.</title>
        <authorList>
            <person name="Li X.Y."/>
            <person name="Fang X.M."/>
        </authorList>
    </citation>
    <scope>NUCLEOTIDE SEQUENCE [LARGE SCALE GENOMIC DNA]</scope>
    <source>
        <strain evidence="1 2">CPCC 100848</strain>
    </source>
</reference>
<gene>
    <name evidence="1" type="ORF">RY831_14715</name>
</gene>